<evidence type="ECO:0000256" key="3">
    <source>
        <dbReference type="ARBA" id="ARBA00022741"/>
    </source>
</evidence>
<dbReference type="InterPro" id="IPR011009">
    <property type="entry name" value="Kinase-like_dom_sf"/>
</dbReference>
<organism evidence="8 9">
    <name type="scientific">Gomphillus americanus</name>
    <dbReference type="NCBI Taxonomy" id="1940652"/>
    <lineage>
        <taxon>Eukaryota</taxon>
        <taxon>Fungi</taxon>
        <taxon>Dikarya</taxon>
        <taxon>Ascomycota</taxon>
        <taxon>Pezizomycotina</taxon>
        <taxon>Lecanoromycetes</taxon>
        <taxon>OSLEUM clade</taxon>
        <taxon>Ostropomycetidae</taxon>
        <taxon>Ostropales</taxon>
        <taxon>Graphidaceae</taxon>
        <taxon>Gomphilloideae</taxon>
        <taxon>Gomphillus</taxon>
    </lineage>
</organism>
<comment type="similarity">
    <text evidence="1">Belongs to the protein kinase superfamily. CMGC Ser/Thr protein kinase family. CDC2/CDKX subfamily.</text>
</comment>
<dbReference type="InterPro" id="IPR050108">
    <property type="entry name" value="CDK"/>
</dbReference>
<dbReference type="Proteomes" id="UP000664169">
    <property type="component" value="Unassembled WGS sequence"/>
</dbReference>
<evidence type="ECO:0000256" key="6">
    <source>
        <dbReference type="ARBA" id="ARBA00048367"/>
    </source>
</evidence>
<evidence type="ECO:0000256" key="5">
    <source>
        <dbReference type="ARBA" id="ARBA00047811"/>
    </source>
</evidence>
<dbReference type="PANTHER" id="PTHR24056">
    <property type="entry name" value="CELL DIVISION PROTEIN KINASE"/>
    <property type="match status" value="1"/>
</dbReference>
<keyword evidence="9" id="KW-1185">Reference proteome</keyword>
<evidence type="ECO:0000313" key="9">
    <source>
        <dbReference type="Proteomes" id="UP000664169"/>
    </source>
</evidence>
<gene>
    <name evidence="8" type="ORF">GOMPHAMPRED_004122</name>
</gene>
<dbReference type="GO" id="GO:0010468">
    <property type="term" value="P:regulation of gene expression"/>
    <property type="evidence" value="ECO:0007669"/>
    <property type="project" value="TreeGrafter"/>
</dbReference>
<dbReference type="PANTHER" id="PTHR24056:SF576">
    <property type="entry name" value="SERINE_THREONINE-PROTEIN KINASE CSK1"/>
    <property type="match status" value="1"/>
</dbReference>
<evidence type="ECO:0000259" key="7">
    <source>
        <dbReference type="PROSITE" id="PS50011"/>
    </source>
</evidence>
<feature type="domain" description="Protein kinase" evidence="7">
    <location>
        <begin position="89"/>
        <end position="373"/>
    </location>
</feature>
<dbReference type="SMART" id="SM00220">
    <property type="entry name" value="S_TKc"/>
    <property type="match status" value="1"/>
</dbReference>
<dbReference type="GO" id="GO:0005634">
    <property type="term" value="C:nucleus"/>
    <property type="evidence" value="ECO:0007669"/>
    <property type="project" value="TreeGrafter"/>
</dbReference>
<sequence length="373" mass="40730">MAERLSANMKLTAQCKRAFPDLERTALSKRASSIEADIYEKCISSDDYQERCQAALDELSTHVKHAESADTTGDSYVPEIDRPVERIGPYAATYHASGLFSTIYRSASDSHPGGLIAIKLTTPSAMVAPHNAYREARILRLAAHGTVIPIHSSQAISGGQYIMTFPFLPYDLATLLDRGSLTKAQIRSHLYALFDALAFCHSRGILHRDVKPSNILLKSASGPAYLADFGIAWTSEDPESEAADEKITDIGTTCYRAPELLFGNSRYGKGVDLWAAGCVVAEAENQGISLFDSGDVGSELALIRSIFSTLGTPNDTTWPEAKAFPDWGKMAFREYPSRNWHEIIPEAGEHGRDLVARLVGYESGQRLPAGRVS</sequence>
<dbReference type="GO" id="GO:0000307">
    <property type="term" value="C:cyclin-dependent protein kinase holoenzyme complex"/>
    <property type="evidence" value="ECO:0007669"/>
    <property type="project" value="TreeGrafter"/>
</dbReference>
<proteinExistence type="inferred from homology"/>
<protein>
    <recommendedName>
        <fullName evidence="2">cyclin-dependent kinase</fullName>
        <ecNumber evidence="2">2.7.11.22</ecNumber>
    </recommendedName>
</protein>
<dbReference type="EC" id="2.7.11.22" evidence="2"/>
<evidence type="ECO:0000256" key="1">
    <source>
        <dbReference type="ARBA" id="ARBA00006485"/>
    </source>
</evidence>
<comment type="catalytic activity">
    <reaction evidence="6">
        <text>L-seryl-[protein] + ATP = O-phospho-L-seryl-[protein] + ADP + H(+)</text>
        <dbReference type="Rhea" id="RHEA:17989"/>
        <dbReference type="Rhea" id="RHEA-COMP:9863"/>
        <dbReference type="Rhea" id="RHEA-COMP:11604"/>
        <dbReference type="ChEBI" id="CHEBI:15378"/>
        <dbReference type="ChEBI" id="CHEBI:29999"/>
        <dbReference type="ChEBI" id="CHEBI:30616"/>
        <dbReference type="ChEBI" id="CHEBI:83421"/>
        <dbReference type="ChEBI" id="CHEBI:456216"/>
        <dbReference type="EC" id="2.7.11.22"/>
    </reaction>
</comment>
<dbReference type="EMBL" id="CAJPDQ010000025">
    <property type="protein sequence ID" value="CAF9926378.1"/>
    <property type="molecule type" value="Genomic_DNA"/>
</dbReference>
<dbReference type="SUPFAM" id="SSF56112">
    <property type="entry name" value="Protein kinase-like (PK-like)"/>
    <property type="match status" value="1"/>
</dbReference>
<comment type="catalytic activity">
    <reaction evidence="5">
        <text>L-threonyl-[protein] + ATP = O-phospho-L-threonyl-[protein] + ADP + H(+)</text>
        <dbReference type="Rhea" id="RHEA:46608"/>
        <dbReference type="Rhea" id="RHEA-COMP:11060"/>
        <dbReference type="Rhea" id="RHEA-COMP:11605"/>
        <dbReference type="ChEBI" id="CHEBI:15378"/>
        <dbReference type="ChEBI" id="CHEBI:30013"/>
        <dbReference type="ChEBI" id="CHEBI:30616"/>
        <dbReference type="ChEBI" id="CHEBI:61977"/>
        <dbReference type="ChEBI" id="CHEBI:456216"/>
        <dbReference type="EC" id="2.7.11.22"/>
    </reaction>
</comment>
<dbReference type="GO" id="GO:0005524">
    <property type="term" value="F:ATP binding"/>
    <property type="evidence" value="ECO:0007669"/>
    <property type="project" value="UniProtKB-KW"/>
</dbReference>
<reference evidence="8" key="1">
    <citation type="submission" date="2021-03" db="EMBL/GenBank/DDBJ databases">
        <authorList>
            <person name="Tagirdzhanova G."/>
        </authorList>
    </citation>
    <scope>NUCLEOTIDE SEQUENCE</scope>
</reference>
<evidence type="ECO:0000313" key="8">
    <source>
        <dbReference type="EMBL" id="CAF9926378.1"/>
    </source>
</evidence>
<dbReference type="GO" id="GO:0000082">
    <property type="term" value="P:G1/S transition of mitotic cell cycle"/>
    <property type="evidence" value="ECO:0007669"/>
    <property type="project" value="TreeGrafter"/>
</dbReference>
<dbReference type="Gene3D" id="3.30.200.20">
    <property type="entry name" value="Phosphorylase Kinase, domain 1"/>
    <property type="match status" value="1"/>
</dbReference>
<dbReference type="PROSITE" id="PS00108">
    <property type="entry name" value="PROTEIN_KINASE_ST"/>
    <property type="match status" value="1"/>
</dbReference>
<dbReference type="InterPro" id="IPR008271">
    <property type="entry name" value="Ser/Thr_kinase_AS"/>
</dbReference>
<dbReference type="InterPro" id="IPR000719">
    <property type="entry name" value="Prot_kinase_dom"/>
</dbReference>
<dbReference type="GO" id="GO:0004693">
    <property type="term" value="F:cyclin-dependent protein serine/threonine kinase activity"/>
    <property type="evidence" value="ECO:0007669"/>
    <property type="project" value="UniProtKB-EC"/>
</dbReference>
<evidence type="ECO:0000256" key="4">
    <source>
        <dbReference type="ARBA" id="ARBA00022840"/>
    </source>
</evidence>
<dbReference type="PROSITE" id="PS50011">
    <property type="entry name" value="PROTEIN_KINASE_DOM"/>
    <property type="match status" value="1"/>
</dbReference>
<dbReference type="GO" id="GO:0005737">
    <property type="term" value="C:cytoplasm"/>
    <property type="evidence" value="ECO:0007669"/>
    <property type="project" value="TreeGrafter"/>
</dbReference>
<evidence type="ECO:0000256" key="2">
    <source>
        <dbReference type="ARBA" id="ARBA00012425"/>
    </source>
</evidence>
<dbReference type="GO" id="GO:0030332">
    <property type="term" value="F:cyclin binding"/>
    <property type="evidence" value="ECO:0007669"/>
    <property type="project" value="TreeGrafter"/>
</dbReference>
<name>A0A8H3IP77_9LECA</name>
<dbReference type="Pfam" id="PF00069">
    <property type="entry name" value="Pkinase"/>
    <property type="match status" value="1"/>
</dbReference>
<dbReference type="GO" id="GO:0007165">
    <property type="term" value="P:signal transduction"/>
    <property type="evidence" value="ECO:0007669"/>
    <property type="project" value="TreeGrafter"/>
</dbReference>
<dbReference type="Gene3D" id="1.10.510.10">
    <property type="entry name" value="Transferase(Phosphotransferase) domain 1"/>
    <property type="match status" value="1"/>
</dbReference>
<accession>A0A8H3IP77</accession>
<keyword evidence="4" id="KW-0067">ATP-binding</keyword>
<keyword evidence="3" id="KW-0547">Nucleotide-binding</keyword>
<dbReference type="AlphaFoldDB" id="A0A8H3IP77"/>
<dbReference type="GO" id="GO:0010389">
    <property type="term" value="P:regulation of G2/M transition of mitotic cell cycle"/>
    <property type="evidence" value="ECO:0007669"/>
    <property type="project" value="TreeGrafter"/>
</dbReference>
<comment type="caution">
    <text evidence="8">The sequence shown here is derived from an EMBL/GenBank/DDBJ whole genome shotgun (WGS) entry which is preliminary data.</text>
</comment>
<dbReference type="OrthoDB" id="413582at2759"/>